<dbReference type="OrthoDB" id="1668230at2759"/>
<keyword evidence="1" id="KW-0677">Repeat</keyword>
<dbReference type="STRING" id="47427.A0A2H3DE26"/>
<proteinExistence type="predicted"/>
<dbReference type="InterPro" id="IPR000225">
    <property type="entry name" value="Armadillo"/>
</dbReference>
<dbReference type="InterPro" id="IPR011989">
    <property type="entry name" value="ARM-like"/>
</dbReference>
<evidence type="ECO:0000256" key="1">
    <source>
        <dbReference type="ARBA" id="ARBA00022737"/>
    </source>
</evidence>
<dbReference type="OMA" id="RFICAEW"/>
<dbReference type="PANTHER" id="PTHR46618:SF1">
    <property type="entry name" value="ARMADILLO REPEAT-CONTAINING PROTEIN 3"/>
    <property type="match status" value="1"/>
</dbReference>
<dbReference type="InParanoid" id="A0A2H3DE26"/>
<dbReference type="Proteomes" id="UP000217790">
    <property type="component" value="Unassembled WGS sequence"/>
</dbReference>
<evidence type="ECO:0000313" key="3">
    <source>
        <dbReference type="EMBL" id="PBK89692.1"/>
    </source>
</evidence>
<dbReference type="SMART" id="SM00185">
    <property type="entry name" value="ARM"/>
    <property type="match status" value="3"/>
</dbReference>
<feature type="region of interest" description="Disordered" evidence="2">
    <location>
        <begin position="21"/>
        <end position="45"/>
    </location>
</feature>
<dbReference type="AlphaFoldDB" id="A0A2H3DE26"/>
<dbReference type="InterPro" id="IPR016024">
    <property type="entry name" value="ARM-type_fold"/>
</dbReference>
<accession>A0A2H3DE26</accession>
<evidence type="ECO:0000256" key="2">
    <source>
        <dbReference type="SAM" id="MobiDB-lite"/>
    </source>
</evidence>
<feature type="compositionally biased region" description="Polar residues" evidence="2">
    <location>
        <begin position="30"/>
        <end position="45"/>
    </location>
</feature>
<name>A0A2H3DE26_ARMGA</name>
<keyword evidence="4" id="KW-1185">Reference proteome</keyword>
<dbReference type="PANTHER" id="PTHR46618">
    <property type="entry name" value="ARMADILLO REPEAT-CONTAINING PROTEIN 3"/>
    <property type="match status" value="1"/>
</dbReference>
<dbReference type="Gene3D" id="1.25.10.10">
    <property type="entry name" value="Leucine-rich Repeat Variant"/>
    <property type="match status" value="2"/>
</dbReference>
<organism evidence="3 4">
    <name type="scientific">Armillaria gallica</name>
    <name type="common">Bulbous honey fungus</name>
    <name type="synonym">Armillaria bulbosa</name>
    <dbReference type="NCBI Taxonomy" id="47427"/>
    <lineage>
        <taxon>Eukaryota</taxon>
        <taxon>Fungi</taxon>
        <taxon>Dikarya</taxon>
        <taxon>Basidiomycota</taxon>
        <taxon>Agaricomycotina</taxon>
        <taxon>Agaricomycetes</taxon>
        <taxon>Agaricomycetidae</taxon>
        <taxon>Agaricales</taxon>
        <taxon>Marasmiineae</taxon>
        <taxon>Physalacriaceae</taxon>
        <taxon>Armillaria</taxon>
    </lineage>
</organism>
<dbReference type="EMBL" id="KZ293668">
    <property type="protein sequence ID" value="PBK89692.1"/>
    <property type="molecule type" value="Genomic_DNA"/>
</dbReference>
<dbReference type="SUPFAM" id="SSF48371">
    <property type="entry name" value="ARM repeat"/>
    <property type="match status" value="1"/>
</dbReference>
<reference evidence="4" key="1">
    <citation type="journal article" date="2017" name="Nat. Ecol. Evol.">
        <title>Genome expansion and lineage-specific genetic innovations in the forest pathogenic fungi Armillaria.</title>
        <authorList>
            <person name="Sipos G."/>
            <person name="Prasanna A.N."/>
            <person name="Walter M.C."/>
            <person name="O'Connor E."/>
            <person name="Balint B."/>
            <person name="Krizsan K."/>
            <person name="Kiss B."/>
            <person name="Hess J."/>
            <person name="Varga T."/>
            <person name="Slot J."/>
            <person name="Riley R."/>
            <person name="Boka B."/>
            <person name="Rigling D."/>
            <person name="Barry K."/>
            <person name="Lee J."/>
            <person name="Mihaltcheva S."/>
            <person name="LaButti K."/>
            <person name="Lipzen A."/>
            <person name="Waldron R."/>
            <person name="Moloney N.M."/>
            <person name="Sperisen C."/>
            <person name="Kredics L."/>
            <person name="Vagvoelgyi C."/>
            <person name="Patrignani A."/>
            <person name="Fitzpatrick D."/>
            <person name="Nagy I."/>
            <person name="Doyle S."/>
            <person name="Anderson J.B."/>
            <person name="Grigoriev I.V."/>
            <person name="Gueldener U."/>
            <person name="Muensterkoetter M."/>
            <person name="Nagy L.G."/>
        </authorList>
    </citation>
    <scope>NUCLEOTIDE SEQUENCE [LARGE SCALE GENOMIC DNA]</scope>
    <source>
        <strain evidence="4">Ar21-2</strain>
    </source>
</reference>
<dbReference type="InterPro" id="IPR052441">
    <property type="entry name" value="Armadillo-Ser/Thr_Kinase"/>
</dbReference>
<evidence type="ECO:0000313" key="4">
    <source>
        <dbReference type="Proteomes" id="UP000217790"/>
    </source>
</evidence>
<sequence>MVHNESQPPIWTHNAQRRRITRRQRGSDWSAESVNLSGTGSPSSLSDTPNAILLVSALQAEVKTTCRRAFVDNCLFRIQYVATKCDEGAQALVRAGAVPMLIHLLEIRAAEPDGLEVVLTTLGLVAHDTISANIIYRTNTSRTLIEIVESSTSDPVITLALWCLSRICRNADVAAGLIKQNLISVVLEKTLRGNLASARMSAWCIGILIHNDTIADELSDLDVIPEIAAYLRQASTTNAVTSDDICAGLYAVARIARTIKLSKALYKQGCVSLVSFHLTSSNDPSVLMWAAYAAGCMIQPNGADMVKVLVDADVARGLCRLPNVLPREVVEPLGSFAFAIQRFICAEWGGGTRKALVDAGVVDALLAALRTVADEPYPQIHMQMALAMSFLGDVGGSAIRKEIVNAGGITILKRVAENGSADVSKACSMAVTSITSNRPTRNPAFAKTATTHNWSVGCPDYHTACPVSLATQSPRPSG</sequence>
<gene>
    <name evidence="3" type="ORF">ARMGADRAFT_970108</name>
</gene>
<dbReference type="Pfam" id="PF00514">
    <property type="entry name" value="Arm"/>
    <property type="match status" value="1"/>
</dbReference>
<protein>
    <submittedName>
        <fullName evidence="3">ARM repeat-containing protein</fullName>
    </submittedName>
</protein>